<dbReference type="EMBL" id="JAHRIQ010107834">
    <property type="protein sequence ID" value="MEQ2256748.1"/>
    <property type="molecule type" value="Genomic_DNA"/>
</dbReference>
<name>A0ABV0VJ67_9TELE</name>
<keyword evidence="1" id="KW-0732">Signal</keyword>
<evidence type="ECO:0008006" key="4">
    <source>
        <dbReference type="Google" id="ProtNLM"/>
    </source>
</evidence>
<organism evidence="2 3">
    <name type="scientific">Ilyodon furcidens</name>
    <name type="common">goldbreast splitfin</name>
    <dbReference type="NCBI Taxonomy" id="33524"/>
    <lineage>
        <taxon>Eukaryota</taxon>
        <taxon>Metazoa</taxon>
        <taxon>Chordata</taxon>
        <taxon>Craniata</taxon>
        <taxon>Vertebrata</taxon>
        <taxon>Euteleostomi</taxon>
        <taxon>Actinopterygii</taxon>
        <taxon>Neopterygii</taxon>
        <taxon>Teleostei</taxon>
        <taxon>Neoteleostei</taxon>
        <taxon>Acanthomorphata</taxon>
        <taxon>Ovalentaria</taxon>
        <taxon>Atherinomorphae</taxon>
        <taxon>Cyprinodontiformes</taxon>
        <taxon>Goodeidae</taxon>
        <taxon>Ilyodon</taxon>
    </lineage>
</organism>
<comment type="caution">
    <text evidence="2">The sequence shown here is derived from an EMBL/GenBank/DDBJ whole genome shotgun (WGS) entry which is preliminary data.</text>
</comment>
<evidence type="ECO:0000313" key="2">
    <source>
        <dbReference type="EMBL" id="MEQ2256748.1"/>
    </source>
</evidence>
<evidence type="ECO:0000256" key="1">
    <source>
        <dbReference type="SAM" id="SignalP"/>
    </source>
</evidence>
<reference evidence="2 3" key="1">
    <citation type="submission" date="2021-06" db="EMBL/GenBank/DDBJ databases">
        <authorList>
            <person name="Palmer J.M."/>
        </authorList>
    </citation>
    <scope>NUCLEOTIDE SEQUENCE [LARGE SCALE GENOMIC DNA]</scope>
    <source>
        <strain evidence="3">if_2019</strain>
        <tissue evidence="2">Muscle</tissue>
    </source>
</reference>
<gene>
    <name evidence="2" type="ORF">ILYODFUR_027265</name>
</gene>
<keyword evidence="3" id="KW-1185">Reference proteome</keyword>
<feature type="signal peptide" evidence="1">
    <location>
        <begin position="1"/>
        <end position="19"/>
    </location>
</feature>
<protein>
    <recommendedName>
        <fullName evidence="4">Secreted protein</fullName>
    </recommendedName>
</protein>
<dbReference type="Proteomes" id="UP001482620">
    <property type="component" value="Unassembled WGS sequence"/>
</dbReference>
<evidence type="ECO:0000313" key="3">
    <source>
        <dbReference type="Proteomes" id="UP001482620"/>
    </source>
</evidence>
<accession>A0ABV0VJ67</accession>
<feature type="chain" id="PRO_5045413945" description="Secreted protein" evidence="1">
    <location>
        <begin position="20"/>
        <end position="115"/>
    </location>
</feature>
<sequence>MSSRWGVGAVCLLLRSSWSVRDCTPFYPTPFPANVLTVEGQQKETLAHCATYARIKTTHNHDPLKHFVGSAAEIWGAGDAFKGYFIPAWPNQSHSRTGLHQGRPRSNLWLMYDCE</sequence>
<proteinExistence type="predicted"/>